<evidence type="ECO:0000256" key="5">
    <source>
        <dbReference type="ARBA" id="ARBA00022989"/>
    </source>
</evidence>
<evidence type="ECO:0000256" key="10">
    <source>
        <dbReference type="PIRSR" id="PIRSR605150-3"/>
    </source>
</evidence>
<comment type="subcellular location">
    <subcellularLocation>
        <location evidence="1">Endomembrane system</location>
        <topology evidence="1">Multi-pass membrane protein</topology>
    </subcellularLocation>
</comment>
<dbReference type="InterPro" id="IPR005150">
    <property type="entry name" value="Cellulose_synth"/>
</dbReference>
<evidence type="ECO:0000256" key="3">
    <source>
        <dbReference type="ARBA" id="ARBA00022679"/>
    </source>
</evidence>
<dbReference type="GO" id="GO:0012505">
    <property type="term" value="C:endomembrane system"/>
    <property type="evidence" value="ECO:0007669"/>
    <property type="project" value="UniProtKB-SubCell"/>
</dbReference>
<keyword evidence="4 11" id="KW-0812">Transmembrane</keyword>
<dbReference type="GO" id="GO:0071555">
    <property type="term" value="P:cell wall organization"/>
    <property type="evidence" value="ECO:0007669"/>
    <property type="project" value="UniProtKB-KW"/>
</dbReference>
<evidence type="ECO:0000256" key="2">
    <source>
        <dbReference type="ARBA" id="ARBA00022676"/>
    </source>
</evidence>
<feature type="binding site" evidence="10">
    <location>
        <position position="300"/>
    </location>
    <ligand>
        <name>Mn(2+)</name>
        <dbReference type="ChEBI" id="CHEBI:29035"/>
    </ligand>
</feature>
<proteinExistence type="predicted"/>
<dbReference type="GO" id="GO:0016760">
    <property type="term" value="F:cellulose synthase (UDP-forming) activity"/>
    <property type="evidence" value="ECO:0007669"/>
    <property type="project" value="InterPro"/>
</dbReference>
<keyword evidence="3" id="KW-0808">Transferase</keyword>
<evidence type="ECO:0000256" key="8">
    <source>
        <dbReference type="PIRSR" id="PIRSR605150-1"/>
    </source>
</evidence>
<dbReference type="InterPro" id="IPR029044">
    <property type="entry name" value="Nucleotide-diphossugar_trans"/>
</dbReference>
<dbReference type="PANTHER" id="PTHR13301">
    <property type="entry name" value="X-BOX TRANSCRIPTION FACTOR-RELATED"/>
    <property type="match status" value="1"/>
</dbReference>
<dbReference type="Gramene" id="KVH88967">
    <property type="protein sequence ID" value="KVH88967"/>
    <property type="gene ID" value="Ccrd_024218"/>
</dbReference>
<dbReference type="GO" id="GO:0016020">
    <property type="term" value="C:membrane"/>
    <property type="evidence" value="ECO:0007669"/>
    <property type="project" value="InterPro"/>
</dbReference>
<feature type="transmembrane region" description="Helical" evidence="11">
    <location>
        <begin position="1424"/>
        <end position="1441"/>
    </location>
</feature>
<accession>A0A103XDY1</accession>
<evidence type="ECO:0000256" key="7">
    <source>
        <dbReference type="ARBA" id="ARBA00023316"/>
    </source>
</evidence>
<reference evidence="12 13" key="1">
    <citation type="journal article" date="2016" name="Sci. Rep.">
        <title>The genome sequence of the outbreeding globe artichoke constructed de novo incorporating a phase-aware low-pass sequencing strategy of F1 progeny.</title>
        <authorList>
            <person name="Scaglione D."/>
            <person name="Reyes-Chin-Wo S."/>
            <person name="Acquadro A."/>
            <person name="Froenicke L."/>
            <person name="Portis E."/>
            <person name="Beitel C."/>
            <person name="Tirone M."/>
            <person name="Mauro R."/>
            <person name="Lo Monaco A."/>
            <person name="Mauromicale G."/>
            <person name="Faccioli P."/>
            <person name="Cattivelli L."/>
            <person name="Rieseberg L."/>
            <person name="Michelmore R."/>
            <person name="Lanteri S."/>
        </authorList>
    </citation>
    <scope>NUCLEOTIDE SEQUENCE [LARGE SCALE GENOMIC DNA]</scope>
    <source>
        <strain evidence="12">2C</strain>
    </source>
</reference>
<evidence type="ECO:0000313" key="13">
    <source>
        <dbReference type="Proteomes" id="UP000243975"/>
    </source>
</evidence>
<feature type="active site" evidence="8">
    <location>
        <position position="461"/>
    </location>
</feature>
<comment type="caution">
    <text evidence="12">The sequence shown here is derived from an EMBL/GenBank/DDBJ whole genome shotgun (WGS) entry which is preliminary data.</text>
</comment>
<feature type="transmembrane region" description="Helical" evidence="11">
    <location>
        <begin position="572"/>
        <end position="589"/>
    </location>
</feature>
<feature type="transmembrane region" description="Helical" evidence="11">
    <location>
        <begin position="697"/>
        <end position="719"/>
    </location>
</feature>
<organism evidence="12 13">
    <name type="scientific">Cynara cardunculus var. scolymus</name>
    <name type="common">Globe artichoke</name>
    <name type="synonym">Cynara scolymus</name>
    <dbReference type="NCBI Taxonomy" id="59895"/>
    <lineage>
        <taxon>Eukaryota</taxon>
        <taxon>Viridiplantae</taxon>
        <taxon>Streptophyta</taxon>
        <taxon>Embryophyta</taxon>
        <taxon>Tracheophyta</taxon>
        <taxon>Spermatophyta</taxon>
        <taxon>Magnoliopsida</taxon>
        <taxon>eudicotyledons</taxon>
        <taxon>Gunneridae</taxon>
        <taxon>Pentapetalae</taxon>
        <taxon>asterids</taxon>
        <taxon>campanulids</taxon>
        <taxon>Asterales</taxon>
        <taxon>Asteraceae</taxon>
        <taxon>Carduoideae</taxon>
        <taxon>Cardueae</taxon>
        <taxon>Carduinae</taxon>
        <taxon>Cynara</taxon>
    </lineage>
</organism>
<feature type="binding site" evidence="9">
    <location>
        <position position="142"/>
    </location>
    <ligand>
        <name>UDP-alpha-D-glucose</name>
        <dbReference type="ChEBI" id="CHEBI:58885"/>
    </ligand>
</feature>
<keyword evidence="7" id="KW-0961">Cell wall biogenesis/degradation</keyword>
<evidence type="ECO:0000256" key="1">
    <source>
        <dbReference type="ARBA" id="ARBA00004127"/>
    </source>
</evidence>
<feature type="transmembrane region" description="Helical" evidence="11">
    <location>
        <begin position="1298"/>
        <end position="1314"/>
    </location>
</feature>
<dbReference type="Gene3D" id="3.90.550.10">
    <property type="entry name" value="Spore Coat Polysaccharide Biosynthesis Protein SpsA, Chain A"/>
    <property type="match status" value="2"/>
</dbReference>
<keyword evidence="6 11" id="KW-0472">Membrane</keyword>
<feature type="transmembrane region" description="Helical" evidence="11">
    <location>
        <begin position="26"/>
        <end position="46"/>
    </location>
</feature>
<dbReference type="OMA" id="NESEFPA"/>
<feature type="transmembrane region" description="Helical" evidence="11">
    <location>
        <begin position="1390"/>
        <end position="1412"/>
    </location>
</feature>
<feature type="transmembrane region" description="Helical" evidence="11">
    <location>
        <begin position="1256"/>
        <end position="1278"/>
    </location>
</feature>
<feature type="transmembrane region" description="Helical" evidence="11">
    <location>
        <begin position="666"/>
        <end position="685"/>
    </location>
</feature>
<feature type="transmembrane region" description="Helical" evidence="11">
    <location>
        <begin position="788"/>
        <end position="806"/>
    </location>
</feature>
<feature type="transmembrane region" description="Helical" evidence="11">
    <location>
        <begin position="1335"/>
        <end position="1353"/>
    </location>
</feature>
<feature type="transmembrane region" description="Helical" evidence="11">
    <location>
        <begin position="52"/>
        <end position="73"/>
    </location>
</feature>
<dbReference type="GO" id="GO:0030244">
    <property type="term" value="P:cellulose biosynthetic process"/>
    <property type="evidence" value="ECO:0007669"/>
    <property type="project" value="InterPro"/>
</dbReference>
<feature type="binding site" evidence="10">
    <location>
        <position position="276"/>
    </location>
    <ligand>
        <name>Mn(2+)</name>
        <dbReference type="ChEBI" id="CHEBI:29035"/>
    </ligand>
</feature>
<dbReference type="Proteomes" id="UP000243975">
    <property type="component" value="Unassembled WGS sequence"/>
</dbReference>
<dbReference type="STRING" id="59895.A0A103XDY1"/>
<feature type="transmembrane region" description="Helical" evidence="11">
    <location>
        <begin position="759"/>
        <end position="776"/>
    </location>
</feature>
<keyword evidence="2" id="KW-0328">Glycosyltransferase</keyword>
<name>A0A103XDY1_CYNCS</name>
<keyword evidence="13" id="KW-1185">Reference proteome</keyword>
<evidence type="ECO:0000256" key="4">
    <source>
        <dbReference type="ARBA" id="ARBA00022692"/>
    </source>
</evidence>
<dbReference type="EMBL" id="LEKV01005323">
    <property type="protein sequence ID" value="KVH88967.1"/>
    <property type="molecule type" value="Genomic_DNA"/>
</dbReference>
<protein>
    <submittedName>
        <fullName evidence="12">Cellulose synthase</fullName>
    </submittedName>
</protein>
<dbReference type="SUPFAM" id="SSF53448">
    <property type="entry name" value="Nucleotide-diphospho-sugar transferases"/>
    <property type="match status" value="2"/>
</dbReference>
<dbReference type="Pfam" id="PF03552">
    <property type="entry name" value="Cellulose_synt"/>
    <property type="match status" value="4"/>
</dbReference>
<evidence type="ECO:0000256" key="6">
    <source>
        <dbReference type="ARBA" id="ARBA00023136"/>
    </source>
</evidence>
<gene>
    <name evidence="12" type="ORF">Ccrd_024218</name>
</gene>
<keyword evidence="5 11" id="KW-1133">Transmembrane helix</keyword>
<evidence type="ECO:0000313" key="12">
    <source>
        <dbReference type="EMBL" id="KVH88967.1"/>
    </source>
</evidence>
<evidence type="ECO:0000256" key="11">
    <source>
        <dbReference type="SAM" id="Phobius"/>
    </source>
</evidence>
<feature type="active site" evidence="8">
    <location>
        <position position="142"/>
    </location>
</feature>
<sequence length="1467" mass="166564">MVMETRDSDSAPLHEKIFFKNTTPRAIELVILALLVSLLVYRVVTFKDQDNYFPWLLALLCESWFTLYWIIIVNAKWTQCMNKTYPERLLDRVNESEFPAVDIFVTTADPVLEPCILTMNTVLSLLAVDYPANKLALYLSDDGCSPLILYSLVETTKFAKLWVPFCKKYNVQVRAPFRYFTPKTPSMEDESSEFKQEWKTMKNEYGILYKKIHLAAQRTFPCDRDSDFAVFADTHRSNHPTIIKVVSENKEGTPNDLPHVIYISREKNPKHHHHYKAGAMNVLTRVSGVMTNAPLMLNVDCDMYANNPQVFLHAMCMVFSFKNEEDCAFIQFPQAFYDGLKDDPFGIQLYIANGISAIQGSFYAGSNCFHRRKVIYGSSTNDTIKTGNYTDNEYLHTMFGKSIEMSESAAQALSGSNAKLENRRIPSSFIEAAIQVTGCSYEYGTAWGKQIGWMYGSTAEDILTGLSIHGKGWKSVFCVPGPAPFLGCAPLTYPGALIQQKRWATGLLEVLFTNKNPLLLTLKGKLWVRQALVYMWLCSWGFRGVPEICYAALPAYCIITNSRFLPKISESAFLIPTAILVIYTLYGIWELKPLGISVRMWWNLQRMGRVNAMTALLSAWPSVILKLLGLSQTVFHVTPKDESSSDGDDNDDANAGRFTYDRSPTIVPGVVILLVNMTALVSGSWRLVKMGSREDLTAVLGLGEVFCSVFVSLCFWEYLKGMFRNGKYGIPWSTIWKSANSGSPPVRERIVINNKIPRAIELVILSLLVFLLVYRVVTFKDQDHCFPWLLALLCESWFTFNWILVVSTKWTQCMDKTYPERFLDRVNESEFPAVDIFVTTADPILEPCIITMNTVLSLLAVDYPVNKLALYLSDDGCSPLTFYSLVETMKFAKLWIPFCKKYNVQVRAPFRYFTPKPSLTEDESSEFQQEWKKMKVIEIAAQRKFPCDRDSDFVDFTDVHRSNHPTIIKVVSENKEGTPNDLPHVIYISREKNPKHHHHYKAGAMNVLTRVSGVMTNAPLMLNVDCDMYANNPQVFLHAMCMVFSFKNEEDCAFIQFPQAFHNGLKDDPFGSRMMHLFVQFTSFSSCFNQSMLNGVSSIQGAMYSGSNCFHRRKVIYGSSPNDAIETGDTDNEYLRNMFGKSIEMRESAVQTLSGSNATIQNRRIPSSFIQAAIQIGWMYGSMTEDVLTGLSIHGRGWKSVFCLAEPLPFLGCAPVTYPSALTQKKRWATGLLEILFTDKNPLLLTLNGKLWFRQALAYIWVCLWAVRSVPEICYAVLPAYCFITNSRFLPKISESAFLIPMGIFVIYTLYGYLEFKLLGISLRMWWNLQRMARVNALTAWLVACLSVVLKLLGLSHTVFEVTQKDRTSSNGEDNDDANAPRFTYDRSPMIVPGVVILLVNLTALVHGMVNIGSRENWMYMPRLGEAFCSVFVLLCLWEYLKGLFGNGKYGIPSSTIWKSYKHMNMN</sequence>
<evidence type="ECO:0000256" key="9">
    <source>
        <dbReference type="PIRSR" id="PIRSR605150-2"/>
    </source>
</evidence>
<feature type="binding site" evidence="9">
    <location>
        <position position="113"/>
    </location>
    <ligand>
        <name>UDP-alpha-D-glucose</name>
        <dbReference type="ChEBI" id="CHEBI:58885"/>
    </ligand>
</feature>